<dbReference type="PROSITE" id="PS01124">
    <property type="entry name" value="HTH_ARAC_FAMILY_2"/>
    <property type="match status" value="1"/>
</dbReference>
<reference evidence="5" key="1">
    <citation type="submission" date="2021-03" db="EMBL/GenBank/DDBJ databases">
        <title>Proteiniclasticum marinus sp. nov., isolated from tidal flat sediment.</title>
        <authorList>
            <person name="Namirimu T."/>
            <person name="Yang J.-A."/>
            <person name="Yang S.-H."/>
            <person name="Kim Y.-J."/>
            <person name="Kwon K.K."/>
        </authorList>
    </citation>
    <scope>NUCLEOTIDE SEQUENCE</scope>
    <source>
        <strain evidence="5">SCR006</strain>
    </source>
</reference>
<evidence type="ECO:0000256" key="2">
    <source>
        <dbReference type="ARBA" id="ARBA00023125"/>
    </source>
</evidence>
<evidence type="ECO:0000256" key="3">
    <source>
        <dbReference type="ARBA" id="ARBA00023163"/>
    </source>
</evidence>
<dbReference type="SMART" id="SM00342">
    <property type="entry name" value="HTH_ARAC"/>
    <property type="match status" value="1"/>
</dbReference>
<accession>A0A939HBD4</accession>
<dbReference type="InterPro" id="IPR018060">
    <property type="entry name" value="HTH_AraC"/>
</dbReference>
<dbReference type="GO" id="GO:0043565">
    <property type="term" value="F:sequence-specific DNA binding"/>
    <property type="evidence" value="ECO:0007669"/>
    <property type="project" value="InterPro"/>
</dbReference>
<dbReference type="PANTHER" id="PTHR47504">
    <property type="entry name" value="RIGHT ORIGIN-BINDING PROTEIN"/>
    <property type="match status" value="1"/>
</dbReference>
<keyword evidence="3" id="KW-0804">Transcription</keyword>
<name>A0A939HBD4_9CLOT</name>
<dbReference type="Proteomes" id="UP000664218">
    <property type="component" value="Unassembled WGS sequence"/>
</dbReference>
<keyword evidence="1" id="KW-0805">Transcription regulation</keyword>
<evidence type="ECO:0000259" key="4">
    <source>
        <dbReference type="PROSITE" id="PS01124"/>
    </source>
</evidence>
<comment type="caution">
    <text evidence="5">The sequence shown here is derived from an EMBL/GenBank/DDBJ whole genome shotgun (WGS) entry which is preliminary data.</text>
</comment>
<organism evidence="5 6">
    <name type="scientific">Proteiniclasticum aestuarii</name>
    <dbReference type="NCBI Taxonomy" id="2817862"/>
    <lineage>
        <taxon>Bacteria</taxon>
        <taxon>Bacillati</taxon>
        <taxon>Bacillota</taxon>
        <taxon>Clostridia</taxon>
        <taxon>Eubacteriales</taxon>
        <taxon>Clostridiaceae</taxon>
        <taxon>Proteiniclasticum</taxon>
    </lineage>
</organism>
<keyword evidence="6" id="KW-1185">Reference proteome</keyword>
<sequence>MKRWEKINAVQKMQDYVESHIHEQITLKNLADAAGYSPWHAAKIFKELLGKTPFEYIRSIRLSQAALVLRDQHEKIVDVALDFVFDSHEGFTRAFSREFGIAPKRYAKEKKPVKLFMPTRIRDYYLMIQKGELKMDNKKKASTLFVQVVERPERKLILLRGKKATHYFEYCEEVGCDVWGILSSVSEALYEPAGFWLPDHLITEGTSRYVQGVEVPSDYEGEVPEGFEMITLPPCRMMIFQGEPYKDEQFGEAIEDLWKVMNDYKPELYGFTYADEDGPRFQLEPQGYRGYIEGRPVRSLNK</sequence>
<dbReference type="Gene3D" id="1.10.10.60">
    <property type="entry name" value="Homeodomain-like"/>
    <property type="match status" value="2"/>
</dbReference>
<dbReference type="Pfam" id="PF12833">
    <property type="entry name" value="HTH_18"/>
    <property type="match status" value="1"/>
</dbReference>
<gene>
    <name evidence="5" type="ORF">J3A84_07290</name>
</gene>
<dbReference type="EMBL" id="JAFNJU010000004">
    <property type="protein sequence ID" value="MBO1264832.1"/>
    <property type="molecule type" value="Genomic_DNA"/>
</dbReference>
<evidence type="ECO:0000313" key="6">
    <source>
        <dbReference type="Proteomes" id="UP000664218"/>
    </source>
</evidence>
<evidence type="ECO:0000313" key="5">
    <source>
        <dbReference type="EMBL" id="MBO1264832.1"/>
    </source>
</evidence>
<dbReference type="InterPro" id="IPR009057">
    <property type="entry name" value="Homeodomain-like_sf"/>
</dbReference>
<dbReference type="RefSeq" id="WP_207599346.1">
    <property type="nucleotide sequence ID" value="NZ_JAFNJU010000004.1"/>
</dbReference>
<proteinExistence type="predicted"/>
<feature type="domain" description="HTH araC/xylS-type" evidence="4">
    <location>
        <begin position="11"/>
        <end position="109"/>
    </location>
</feature>
<protein>
    <submittedName>
        <fullName evidence="5">AraC family transcriptional regulator</fullName>
    </submittedName>
</protein>
<evidence type="ECO:0000256" key="1">
    <source>
        <dbReference type="ARBA" id="ARBA00023015"/>
    </source>
</evidence>
<dbReference type="PANTHER" id="PTHR47504:SF5">
    <property type="entry name" value="RIGHT ORIGIN-BINDING PROTEIN"/>
    <property type="match status" value="1"/>
</dbReference>
<keyword evidence="2" id="KW-0238">DNA-binding</keyword>
<dbReference type="AlphaFoldDB" id="A0A939HBD4"/>
<dbReference type="InterPro" id="IPR050959">
    <property type="entry name" value="MarA-like"/>
</dbReference>
<dbReference type="SUPFAM" id="SSF46689">
    <property type="entry name" value="Homeodomain-like"/>
    <property type="match status" value="2"/>
</dbReference>
<dbReference type="GO" id="GO:0003700">
    <property type="term" value="F:DNA-binding transcription factor activity"/>
    <property type="evidence" value="ECO:0007669"/>
    <property type="project" value="InterPro"/>
</dbReference>